<reference evidence="1 2" key="1">
    <citation type="submission" date="2009-07" db="EMBL/GenBank/DDBJ databases">
        <authorList>
            <person name="Madupu R."/>
            <person name="Sebastian Y."/>
            <person name="Durkin A.S."/>
            <person name="Torralba M."/>
            <person name="Methe B."/>
            <person name="Sutton G.G."/>
            <person name="Strausberg R.L."/>
            <person name="Nelson K.E."/>
        </authorList>
    </citation>
    <scope>NUCLEOTIDE SEQUENCE [LARGE SCALE GENOMIC DNA]</scope>
    <source>
        <strain evidence="1 2">RM3277</strain>
    </source>
</reference>
<name>C6RDZ3_9BACT</name>
<protein>
    <submittedName>
        <fullName evidence="1">Uncharacterized protein</fullName>
    </submittedName>
</protein>
<gene>
    <name evidence="1" type="ORF">CAMSH0001_2120</name>
</gene>
<organism evidence="1 2">
    <name type="scientific">Campylobacter showae RM3277</name>
    <dbReference type="NCBI Taxonomy" id="553219"/>
    <lineage>
        <taxon>Bacteria</taxon>
        <taxon>Pseudomonadati</taxon>
        <taxon>Campylobacterota</taxon>
        <taxon>Epsilonproteobacteria</taxon>
        <taxon>Campylobacterales</taxon>
        <taxon>Campylobacteraceae</taxon>
        <taxon>Campylobacter</taxon>
    </lineage>
</organism>
<sequence>MRRDDVEFANGDDAVKFTAFYVKNRLRGQRKCINLNRVLGA</sequence>
<accession>C6RDZ3</accession>
<dbReference type="Proteomes" id="UP000003107">
    <property type="component" value="Unassembled WGS sequence"/>
</dbReference>
<dbReference type="EMBL" id="ACVQ01000013">
    <property type="protein sequence ID" value="EET80404.1"/>
    <property type="molecule type" value="Genomic_DNA"/>
</dbReference>
<evidence type="ECO:0000313" key="2">
    <source>
        <dbReference type="Proteomes" id="UP000003107"/>
    </source>
</evidence>
<comment type="caution">
    <text evidence="1">The sequence shown here is derived from an EMBL/GenBank/DDBJ whole genome shotgun (WGS) entry which is preliminary data.</text>
</comment>
<evidence type="ECO:0000313" key="1">
    <source>
        <dbReference type="EMBL" id="EET80404.1"/>
    </source>
</evidence>
<keyword evidence="2" id="KW-1185">Reference proteome</keyword>
<dbReference type="AlphaFoldDB" id="C6RDZ3"/>
<proteinExistence type="predicted"/>